<gene>
    <name evidence="1" type="ORF">J2X01_001866</name>
</gene>
<evidence type="ECO:0008006" key="3">
    <source>
        <dbReference type="Google" id="ProtNLM"/>
    </source>
</evidence>
<accession>A0ABU1UBM7</accession>
<evidence type="ECO:0000313" key="1">
    <source>
        <dbReference type="EMBL" id="MDR7082577.1"/>
    </source>
</evidence>
<proteinExistence type="predicted"/>
<name>A0ABU1UBM7_9MICC</name>
<sequence>MTKPIAGEDRQNTAGVKTLAVRLEPDVHTQLVLIAQLRSSTITDEIRKALAAHIAGIKENTDLASQAESAIAEIDREAAARREAIAHLFGNDQEAAKPRTARGR</sequence>
<dbReference type="RefSeq" id="WP_310056011.1">
    <property type="nucleotide sequence ID" value="NZ_JAVDVQ010000006.1"/>
</dbReference>
<keyword evidence="2" id="KW-1185">Reference proteome</keyword>
<comment type="caution">
    <text evidence="1">The sequence shown here is derived from an EMBL/GenBank/DDBJ whole genome shotgun (WGS) entry which is preliminary data.</text>
</comment>
<organism evidence="1 2">
    <name type="scientific">Arthrobacter ginsengisoli</name>
    <dbReference type="NCBI Taxonomy" id="1356565"/>
    <lineage>
        <taxon>Bacteria</taxon>
        <taxon>Bacillati</taxon>
        <taxon>Actinomycetota</taxon>
        <taxon>Actinomycetes</taxon>
        <taxon>Micrococcales</taxon>
        <taxon>Micrococcaceae</taxon>
        <taxon>Arthrobacter</taxon>
    </lineage>
</organism>
<reference evidence="1 2" key="1">
    <citation type="submission" date="2023-07" db="EMBL/GenBank/DDBJ databases">
        <title>Sorghum-associated microbial communities from plants grown in Nebraska, USA.</title>
        <authorList>
            <person name="Schachtman D."/>
        </authorList>
    </citation>
    <scope>NUCLEOTIDE SEQUENCE [LARGE SCALE GENOMIC DNA]</scope>
    <source>
        <strain evidence="1 2">BE167</strain>
    </source>
</reference>
<dbReference type="Proteomes" id="UP001252243">
    <property type="component" value="Unassembled WGS sequence"/>
</dbReference>
<protein>
    <recommendedName>
        <fullName evidence="3">DNA-binding protein</fullName>
    </recommendedName>
</protein>
<dbReference type="EMBL" id="JAVDVQ010000006">
    <property type="protein sequence ID" value="MDR7082577.1"/>
    <property type="molecule type" value="Genomic_DNA"/>
</dbReference>
<evidence type="ECO:0000313" key="2">
    <source>
        <dbReference type="Proteomes" id="UP001252243"/>
    </source>
</evidence>